<organism evidence="1 2">
    <name type="scientific">Canavalia gladiata</name>
    <name type="common">Sword bean</name>
    <name type="synonym">Dolichos gladiatus</name>
    <dbReference type="NCBI Taxonomy" id="3824"/>
    <lineage>
        <taxon>Eukaryota</taxon>
        <taxon>Viridiplantae</taxon>
        <taxon>Streptophyta</taxon>
        <taxon>Embryophyta</taxon>
        <taxon>Tracheophyta</taxon>
        <taxon>Spermatophyta</taxon>
        <taxon>Magnoliopsida</taxon>
        <taxon>eudicotyledons</taxon>
        <taxon>Gunneridae</taxon>
        <taxon>Pentapetalae</taxon>
        <taxon>rosids</taxon>
        <taxon>fabids</taxon>
        <taxon>Fabales</taxon>
        <taxon>Fabaceae</taxon>
        <taxon>Papilionoideae</taxon>
        <taxon>50 kb inversion clade</taxon>
        <taxon>NPAAA clade</taxon>
        <taxon>indigoferoid/millettioid clade</taxon>
        <taxon>Phaseoleae</taxon>
        <taxon>Canavalia</taxon>
    </lineage>
</organism>
<evidence type="ECO:0000313" key="2">
    <source>
        <dbReference type="Proteomes" id="UP001367508"/>
    </source>
</evidence>
<gene>
    <name evidence="1" type="ORF">VNO77_33710</name>
</gene>
<protein>
    <submittedName>
        <fullName evidence="1">Uncharacterized protein</fullName>
    </submittedName>
</protein>
<accession>A0AAN9KCC1</accession>
<dbReference type="EMBL" id="JAYMYQ010000008">
    <property type="protein sequence ID" value="KAK7315175.1"/>
    <property type="molecule type" value="Genomic_DNA"/>
</dbReference>
<comment type="caution">
    <text evidence="1">The sequence shown here is derived from an EMBL/GenBank/DDBJ whole genome shotgun (WGS) entry which is preliminary data.</text>
</comment>
<sequence length="79" mass="8881">MGTTENRFCGTINSCMFMDAFHGIEEGHRERVLTLSKSFRPTLSSEPDFAKVVVVLLLVVHNIRFSESLSSSSFTTYFA</sequence>
<keyword evidence="2" id="KW-1185">Reference proteome</keyword>
<reference evidence="1 2" key="1">
    <citation type="submission" date="2024-01" db="EMBL/GenBank/DDBJ databases">
        <title>The genomes of 5 underutilized Papilionoideae crops provide insights into root nodulation and disease resistanc.</title>
        <authorList>
            <person name="Jiang F."/>
        </authorList>
    </citation>
    <scope>NUCLEOTIDE SEQUENCE [LARGE SCALE GENOMIC DNA]</scope>
    <source>
        <strain evidence="1">LVBAO_FW01</strain>
        <tissue evidence="1">Leaves</tissue>
    </source>
</reference>
<name>A0AAN9KCC1_CANGL</name>
<proteinExistence type="predicted"/>
<evidence type="ECO:0000313" key="1">
    <source>
        <dbReference type="EMBL" id="KAK7315175.1"/>
    </source>
</evidence>
<dbReference type="AlphaFoldDB" id="A0AAN9KCC1"/>
<dbReference type="Proteomes" id="UP001367508">
    <property type="component" value="Unassembled WGS sequence"/>
</dbReference>